<dbReference type="Pfam" id="PF08458">
    <property type="entry name" value="PH_2"/>
    <property type="match status" value="1"/>
</dbReference>
<evidence type="ECO:0000256" key="2">
    <source>
        <dbReference type="SAM" id="Phobius"/>
    </source>
</evidence>
<gene>
    <name evidence="5" type="ORF">Cni_G18074</name>
</gene>
<name>A0AAQ3QE24_9LILI</name>
<keyword evidence="2" id="KW-0812">Transmembrane</keyword>
<organism evidence="5 6">
    <name type="scientific">Canna indica</name>
    <name type="common">Indian-shot</name>
    <dbReference type="NCBI Taxonomy" id="4628"/>
    <lineage>
        <taxon>Eukaryota</taxon>
        <taxon>Viridiplantae</taxon>
        <taxon>Streptophyta</taxon>
        <taxon>Embryophyta</taxon>
        <taxon>Tracheophyta</taxon>
        <taxon>Spermatophyta</taxon>
        <taxon>Magnoliopsida</taxon>
        <taxon>Liliopsida</taxon>
        <taxon>Zingiberales</taxon>
        <taxon>Cannaceae</taxon>
        <taxon>Canna</taxon>
    </lineage>
</organism>
<dbReference type="Proteomes" id="UP001327560">
    <property type="component" value="Chromosome 5"/>
</dbReference>
<evidence type="ECO:0008006" key="7">
    <source>
        <dbReference type="Google" id="ProtNLM"/>
    </source>
</evidence>
<sequence length="404" mass="43648">MERCSYPRRHHHARTASVRLENIEEEHPASCLPLSLLPPETPTEAMEFLARSWSLSAVEISKTLALFEHKTPSDPAGVARQHSSPPFSAAESPEKDEMPTVEVKLPALSEAIGISPPISPRDNIDMKLLRGAARGKTMGGWLKDQKEKRREEARTRKAQAYAATSVAGVAAAVAAVVASTVFSPDGSKANSGSKINAAIASAAALVASHCVEIAQTMGASHDQIIKVIHSAVGAQTSGDVLALTAGAATALRGAATLRARLYKEIQGATATGDDREAENFLSALTFVARGGELIKRTRKGVLHWKQVSAYVNSNWEVVLKTKSTHMAGTFVKKKKCVVIDVCSNIPAWPGREAEDGSNQRAYFGIRTPERLIEFECKKCDKKTWTEGIRQMLDCRANMNIAKPM</sequence>
<feature type="domain" description="VAN3-binding protein-like auxin canalisation" evidence="3">
    <location>
        <begin position="39"/>
        <end position="269"/>
    </location>
</feature>
<dbReference type="AlphaFoldDB" id="A0AAQ3QE24"/>
<dbReference type="PANTHER" id="PTHR31351:SF2">
    <property type="entry name" value="PHOSPHOINOSITIDE BINDING PROTEIN"/>
    <property type="match status" value="1"/>
</dbReference>
<dbReference type="InterPro" id="IPR008546">
    <property type="entry name" value="VAN3-bd-like_auxin_canal"/>
</dbReference>
<proteinExistence type="predicted"/>
<keyword evidence="2" id="KW-0472">Membrane</keyword>
<feature type="transmembrane region" description="Helical" evidence="2">
    <location>
        <begin position="158"/>
        <end position="182"/>
    </location>
</feature>
<evidence type="ECO:0000313" key="6">
    <source>
        <dbReference type="Proteomes" id="UP001327560"/>
    </source>
</evidence>
<evidence type="ECO:0000259" key="3">
    <source>
        <dbReference type="Pfam" id="PF05703"/>
    </source>
</evidence>
<dbReference type="Pfam" id="PF05703">
    <property type="entry name" value="Auxin_canalis"/>
    <property type="match status" value="1"/>
</dbReference>
<feature type="region of interest" description="Disordered" evidence="1">
    <location>
        <begin position="72"/>
        <end position="97"/>
    </location>
</feature>
<protein>
    <recommendedName>
        <fullName evidence="7">PH domain-containing protein</fullName>
    </recommendedName>
</protein>
<evidence type="ECO:0000313" key="5">
    <source>
        <dbReference type="EMBL" id="WOL09321.1"/>
    </source>
</evidence>
<keyword evidence="2" id="KW-1133">Transmembrane helix</keyword>
<accession>A0AAQ3QE24</accession>
<evidence type="ECO:0000256" key="1">
    <source>
        <dbReference type="SAM" id="MobiDB-lite"/>
    </source>
</evidence>
<dbReference type="EMBL" id="CP136894">
    <property type="protein sequence ID" value="WOL09321.1"/>
    <property type="molecule type" value="Genomic_DNA"/>
</dbReference>
<dbReference type="InterPro" id="IPR013666">
    <property type="entry name" value="PH_pln"/>
</dbReference>
<dbReference type="InterPro" id="IPR040269">
    <property type="entry name" value="VAB"/>
</dbReference>
<evidence type="ECO:0000259" key="4">
    <source>
        <dbReference type="Pfam" id="PF08458"/>
    </source>
</evidence>
<feature type="domain" description="Pleckstrin-like plant" evidence="4">
    <location>
        <begin position="292"/>
        <end position="394"/>
    </location>
</feature>
<keyword evidence="6" id="KW-1185">Reference proteome</keyword>
<dbReference type="PANTHER" id="PTHR31351">
    <property type="entry name" value="EXPRESSED PROTEIN"/>
    <property type="match status" value="1"/>
</dbReference>
<reference evidence="5 6" key="1">
    <citation type="submission" date="2023-10" db="EMBL/GenBank/DDBJ databases">
        <title>Chromosome-scale genome assembly provides insights into flower coloration mechanisms of Canna indica.</title>
        <authorList>
            <person name="Li C."/>
        </authorList>
    </citation>
    <scope>NUCLEOTIDE SEQUENCE [LARGE SCALE GENOMIC DNA]</scope>
    <source>
        <tissue evidence="5">Flower</tissue>
    </source>
</reference>